<evidence type="ECO:0000313" key="1">
    <source>
        <dbReference type="EMBL" id="MED6164176.1"/>
    </source>
</evidence>
<gene>
    <name evidence="1" type="ORF">PIB30_087142</name>
</gene>
<organism evidence="1 2">
    <name type="scientific">Stylosanthes scabra</name>
    <dbReference type="NCBI Taxonomy" id="79078"/>
    <lineage>
        <taxon>Eukaryota</taxon>
        <taxon>Viridiplantae</taxon>
        <taxon>Streptophyta</taxon>
        <taxon>Embryophyta</taxon>
        <taxon>Tracheophyta</taxon>
        <taxon>Spermatophyta</taxon>
        <taxon>Magnoliopsida</taxon>
        <taxon>eudicotyledons</taxon>
        <taxon>Gunneridae</taxon>
        <taxon>Pentapetalae</taxon>
        <taxon>rosids</taxon>
        <taxon>fabids</taxon>
        <taxon>Fabales</taxon>
        <taxon>Fabaceae</taxon>
        <taxon>Papilionoideae</taxon>
        <taxon>50 kb inversion clade</taxon>
        <taxon>dalbergioids sensu lato</taxon>
        <taxon>Dalbergieae</taxon>
        <taxon>Pterocarpus clade</taxon>
        <taxon>Stylosanthes</taxon>
    </lineage>
</organism>
<reference evidence="1 2" key="1">
    <citation type="journal article" date="2023" name="Plants (Basel)">
        <title>Bridging the Gap: Combining Genomics and Transcriptomics Approaches to Understand Stylosanthes scabra, an Orphan Legume from the Brazilian Caatinga.</title>
        <authorList>
            <person name="Ferreira-Neto J.R.C."/>
            <person name="da Silva M.D."/>
            <person name="Binneck E."/>
            <person name="de Melo N.F."/>
            <person name="da Silva R.H."/>
            <person name="de Melo A.L.T.M."/>
            <person name="Pandolfi V."/>
            <person name="Bustamante F.O."/>
            <person name="Brasileiro-Vidal A.C."/>
            <person name="Benko-Iseppon A.M."/>
        </authorList>
    </citation>
    <scope>NUCLEOTIDE SEQUENCE [LARGE SCALE GENOMIC DNA]</scope>
    <source>
        <tissue evidence="1">Leaves</tissue>
    </source>
</reference>
<proteinExistence type="predicted"/>
<sequence>MGRDADGIWFWSVSPIVFQMQPVNTLKELKSAILRNMGAVGSMLMRRVAHQLLNLFPPNQFKFKIFWVDSDAHVRAMLELHRRYGSRDLMELLTKILWGIIRHDQVVPRVHGRSRYTGRSQGLSRVIQIHCARQEPPSSGNARIPLVVLPGAAWISSKVHCH</sequence>
<name>A0ABU6US63_9FABA</name>
<dbReference type="EMBL" id="JASCZI010122351">
    <property type="protein sequence ID" value="MED6164176.1"/>
    <property type="molecule type" value="Genomic_DNA"/>
</dbReference>
<comment type="caution">
    <text evidence="1">The sequence shown here is derived from an EMBL/GenBank/DDBJ whole genome shotgun (WGS) entry which is preliminary data.</text>
</comment>
<keyword evidence="2" id="KW-1185">Reference proteome</keyword>
<dbReference type="Proteomes" id="UP001341840">
    <property type="component" value="Unassembled WGS sequence"/>
</dbReference>
<evidence type="ECO:0000313" key="2">
    <source>
        <dbReference type="Proteomes" id="UP001341840"/>
    </source>
</evidence>
<accession>A0ABU6US63</accession>
<protein>
    <submittedName>
        <fullName evidence="1">Uncharacterized protein</fullName>
    </submittedName>
</protein>